<evidence type="ECO:0000313" key="2">
    <source>
        <dbReference type="EMBL" id="CUI15563.1"/>
    </source>
</evidence>
<accession>A0A0S4KM34</accession>
<evidence type="ECO:0000256" key="1">
    <source>
        <dbReference type="RuleBase" id="RU000487"/>
    </source>
</evidence>
<sequence>MSVIDAGSFAVRCGSIGEATSSMSLAPFSYNGMSNDNEEDSVLLHHRSRWTASSRRYTWNQLLTDPRVDVERSVPLWTTESIQNHLPEHVEQLSYIASKALGFRSADPLMLVLQEAWHERLERVSALASALLEGEITSALYFARPSVCIALSQGKPTAVVVDCGHSQTTAAVVCDGYVARRSIITAPVAGSAVTSTLLHHISLPYERTLSSRCLDASAAHPKRIALARFFAMQEVKEVWAVVGGGVDGGKGASGGVSAPTEPAMQRFFAPDGAELHLSDDATRSGLDVARLRDSCFDQLFRESTHAPGEHAQSIHIPKTILKVRRNVDIEMRAATLPHILGGGTSQAPRFAARVTAELKTLDSQYFKAPPPIVASANSAWKGASMSAESSAFMPLWITKAELAEEGTSVLRRKLCY</sequence>
<protein>
    <submittedName>
        <fullName evidence="2">Actin-like protein, putative</fullName>
    </submittedName>
</protein>
<dbReference type="Proteomes" id="UP000051952">
    <property type="component" value="Unassembled WGS sequence"/>
</dbReference>
<dbReference type="AlphaFoldDB" id="A0A0S4KM34"/>
<dbReference type="SUPFAM" id="SSF53067">
    <property type="entry name" value="Actin-like ATPase domain"/>
    <property type="match status" value="1"/>
</dbReference>
<comment type="similarity">
    <text evidence="1">Belongs to the actin family.</text>
</comment>
<proteinExistence type="inferred from homology"/>
<keyword evidence="3" id="KW-1185">Reference proteome</keyword>
<dbReference type="VEuPathDB" id="TriTrypDB:BSAL_48430"/>
<dbReference type="InterPro" id="IPR043129">
    <property type="entry name" value="ATPase_NBD"/>
</dbReference>
<dbReference type="PANTHER" id="PTHR11937">
    <property type="entry name" value="ACTIN"/>
    <property type="match status" value="1"/>
</dbReference>
<dbReference type="Gene3D" id="3.90.640.10">
    <property type="entry name" value="Actin, Chain A, domain 4"/>
    <property type="match status" value="1"/>
</dbReference>
<dbReference type="OrthoDB" id="5132116at2759"/>
<dbReference type="InterPro" id="IPR004000">
    <property type="entry name" value="Actin"/>
</dbReference>
<reference evidence="3" key="1">
    <citation type="submission" date="2015-09" db="EMBL/GenBank/DDBJ databases">
        <authorList>
            <consortium name="Pathogen Informatics"/>
        </authorList>
    </citation>
    <scope>NUCLEOTIDE SEQUENCE [LARGE SCALE GENOMIC DNA]</scope>
    <source>
        <strain evidence="3">Lake Konstanz</strain>
    </source>
</reference>
<dbReference type="Gene3D" id="3.30.420.40">
    <property type="match status" value="2"/>
</dbReference>
<name>A0A0S4KM34_BODSA</name>
<evidence type="ECO:0000313" key="3">
    <source>
        <dbReference type="Proteomes" id="UP000051952"/>
    </source>
</evidence>
<dbReference type="SMART" id="SM00268">
    <property type="entry name" value="ACTIN"/>
    <property type="match status" value="1"/>
</dbReference>
<organism evidence="2 3">
    <name type="scientific">Bodo saltans</name>
    <name type="common">Flagellated protozoan</name>
    <dbReference type="NCBI Taxonomy" id="75058"/>
    <lineage>
        <taxon>Eukaryota</taxon>
        <taxon>Discoba</taxon>
        <taxon>Euglenozoa</taxon>
        <taxon>Kinetoplastea</taxon>
        <taxon>Metakinetoplastina</taxon>
        <taxon>Eubodonida</taxon>
        <taxon>Bodonidae</taxon>
        <taxon>Bodo</taxon>
    </lineage>
</organism>
<gene>
    <name evidence="2" type="ORF">BSAL_48430</name>
</gene>
<dbReference type="EMBL" id="CYKH01002252">
    <property type="protein sequence ID" value="CUI15563.1"/>
    <property type="molecule type" value="Genomic_DNA"/>
</dbReference>
<dbReference type="Pfam" id="PF00022">
    <property type="entry name" value="Actin"/>
    <property type="match status" value="1"/>
</dbReference>
<dbReference type="OMA" id="LYCMRPS"/>